<proteinExistence type="predicted"/>
<protein>
    <recommendedName>
        <fullName evidence="3">DUF3800 domain-containing protein</fullName>
    </recommendedName>
</protein>
<comment type="caution">
    <text evidence="1">The sequence shown here is derived from an EMBL/GenBank/DDBJ whole genome shotgun (WGS) entry which is preliminary data.</text>
</comment>
<dbReference type="RefSeq" id="WP_130455738.1">
    <property type="nucleotide sequence ID" value="NZ_QYAG01000002.1"/>
</dbReference>
<accession>A0A4Q7TIX0</accession>
<evidence type="ECO:0008006" key="3">
    <source>
        <dbReference type="Google" id="ProtNLM"/>
    </source>
</evidence>
<dbReference type="OrthoDB" id="9255621at2"/>
<dbReference type="Proteomes" id="UP000291832">
    <property type="component" value="Unassembled WGS sequence"/>
</dbReference>
<evidence type="ECO:0000313" key="2">
    <source>
        <dbReference type="Proteomes" id="UP000291832"/>
    </source>
</evidence>
<sequence length="265" mass="30119">MYLFLVDETNAGFVPNKFFILGGLVFTEEQVPLVDAAVKARREEYGYRNGDSFKFNTHTRPEQVSIENFRLAKQAVISDLREIGVRMIVTVVLHDVAGQEPDRLMEWGLENVAYPYHKLLGEESAQGFMLMDRDNQRYDFLESFHQHGFDYSGSRKSVQDRILLFGMTNDNASHLASATDIALGAFRYCVNAAGGEGRDEIAASMFRDLSHLMWGVEKENGVRQIGGYGYHPSPKPSTVYHPPYRARYERLATALKEYALDDLDE</sequence>
<keyword evidence="2" id="KW-1185">Reference proteome</keyword>
<dbReference type="AlphaFoldDB" id="A0A4Q7TIX0"/>
<dbReference type="EMBL" id="SHKI01000009">
    <property type="protein sequence ID" value="RZT59428.1"/>
    <property type="molecule type" value="Genomic_DNA"/>
</dbReference>
<organism evidence="1 2">
    <name type="scientific">Leucobacter luti</name>
    <dbReference type="NCBI Taxonomy" id="340320"/>
    <lineage>
        <taxon>Bacteria</taxon>
        <taxon>Bacillati</taxon>
        <taxon>Actinomycetota</taxon>
        <taxon>Actinomycetes</taxon>
        <taxon>Micrococcales</taxon>
        <taxon>Microbacteriaceae</taxon>
        <taxon>Leucobacter</taxon>
    </lineage>
</organism>
<evidence type="ECO:0000313" key="1">
    <source>
        <dbReference type="EMBL" id="RZT59428.1"/>
    </source>
</evidence>
<name>A0A4Q7TIX0_9MICO</name>
<gene>
    <name evidence="1" type="ORF">EV139_3099</name>
</gene>
<reference evidence="1 2" key="1">
    <citation type="journal article" date="2015" name="Stand. Genomic Sci.">
        <title>Genomic Encyclopedia of Bacterial and Archaeal Type Strains, Phase III: the genomes of soil and plant-associated and newly described type strains.</title>
        <authorList>
            <person name="Whitman W.B."/>
            <person name="Woyke T."/>
            <person name="Klenk H.P."/>
            <person name="Zhou Y."/>
            <person name="Lilburn T.G."/>
            <person name="Beck B.J."/>
            <person name="De Vos P."/>
            <person name="Vandamme P."/>
            <person name="Eisen J.A."/>
            <person name="Garrity G."/>
            <person name="Hugenholtz P."/>
            <person name="Kyrpides N.C."/>
        </authorList>
    </citation>
    <scope>NUCLEOTIDE SEQUENCE [LARGE SCALE GENOMIC DNA]</scope>
    <source>
        <strain evidence="1 2">RF6</strain>
    </source>
</reference>